<keyword evidence="7" id="KW-0677">Repeat</keyword>
<dbReference type="CDD" id="cd06164">
    <property type="entry name" value="S2P-M50_SpoIVFB_CBS"/>
    <property type="match status" value="1"/>
</dbReference>
<dbReference type="RefSeq" id="WP_390261928.1">
    <property type="nucleotide sequence ID" value="NZ_JBHUGH010000009.1"/>
</dbReference>
<keyword evidence="5 14" id="KW-0812">Transmembrane</keyword>
<evidence type="ECO:0000256" key="9">
    <source>
        <dbReference type="ARBA" id="ARBA00022833"/>
    </source>
</evidence>
<evidence type="ECO:0000256" key="4">
    <source>
        <dbReference type="ARBA" id="ARBA00022670"/>
    </source>
</evidence>
<feature type="transmembrane region" description="Helical" evidence="14">
    <location>
        <begin position="138"/>
        <end position="158"/>
    </location>
</feature>
<feature type="transmembrane region" description="Helical" evidence="14">
    <location>
        <begin position="15"/>
        <end position="35"/>
    </location>
</feature>
<evidence type="ECO:0000256" key="11">
    <source>
        <dbReference type="ARBA" id="ARBA00023049"/>
    </source>
</evidence>
<dbReference type="EMBL" id="JBHUGH010000009">
    <property type="protein sequence ID" value="MFD1912930.1"/>
    <property type="molecule type" value="Genomic_DNA"/>
</dbReference>
<evidence type="ECO:0000256" key="6">
    <source>
        <dbReference type="ARBA" id="ARBA00022723"/>
    </source>
</evidence>
<evidence type="ECO:0000256" key="15">
    <source>
        <dbReference type="PROSITE-ProRule" id="PRU00703"/>
    </source>
</evidence>
<evidence type="ECO:0000256" key="2">
    <source>
        <dbReference type="ARBA" id="ARBA00007931"/>
    </source>
</evidence>
<dbReference type="Pfam" id="PF02163">
    <property type="entry name" value="Peptidase_M50"/>
    <property type="match status" value="1"/>
</dbReference>
<feature type="transmembrane region" description="Helical" evidence="14">
    <location>
        <begin position="205"/>
        <end position="226"/>
    </location>
</feature>
<keyword evidence="6 14" id="KW-0479">Metal-binding</keyword>
<dbReference type="PANTHER" id="PTHR39188:SF3">
    <property type="entry name" value="STAGE IV SPORULATION PROTEIN FB"/>
    <property type="match status" value="1"/>
</dbReference>
<evidence type="ECO:0000256" key="10">
    <source>
        <dbReference type="ARBA" id="ARBA00022989"/>
    </source>
</evidence>
<dbReference type="SUPFAM" id="SSF54631">
    <property type="entry name" value="CBS-domain pair"/>
    <property type="match status" value="1"/>
</dbReference>
<keyword evidence="11 14" id="KW-0482">Metalloprotease</keyword>
<sequence>MTWSFPIGRLLGSELRVHATFFLLLLWIGAAAWIAGGPGAAVANIAFIAALFACVVAHEYGHALMARRFGIATPDITLLPIGGMARLERMPEKPGQEIAVALAGPAVNVVIWAVLVLVTGVETRMQSLEQVENPAMGFLSRLAAVNLFLVLFNMLPAFPMDGGRVLRALLSYRMDRVRATRIAAWGGQALAFVFGFLGLSTGNPLLILIAIFVFIAASAESSDVAARAVARQMQARDAMITTFETLGEDDTIEAAAQALIRTTQHEFPVLDAQGALSGFLTRQALFRALAEDRRTDPIAPIIQRDVPQVSLAAPLEDVLQAIQTGAPAVAVNSPSGGLLGYITTENIGELMVIRQARSRPQG</sequence>
<dbReference type="InterPro" id="IPR046342">
    <property type="entry name" value="CBS_dom_sf"/>
</dbReference>
<feature type="transmembrane region" description="Helical" evidence="14">
    <location>
        <begin position="41"/>
        <end position="60"/>
    </location>
</feature>
<dbReference type="GO" id="GO:0006508">
    <property type="term" value="P:proteolysis"/>
    <property type="evidence" value="ECO:0007669"/>
    <property type="project" value="UniProtKB-KW"/>
</dbReference>
<gene>
    <name evidence="17" type="ORF">ACFSGJ_11980</name>
</gene>
<keyword evidence="10 14" id="KW-1133">Transmembrane helix</keyword>
<dbReference type="PIRSF" id="PIRSF006404">
    <property type="entry name" value="UCP006404_Pept_M50_CBS"/>
    <property type="match status" value="1"/>
</dbReference>
<keyword evidence="8 14" id="KW-0378">Hydrolase</keyword>
<evidence type="ECO:0000259" key="16">
    <source>
        <dbReference type="PROSITE" id="PS51371"/>
    </source>
</evidence>
<dbReference type="Pfam" id="PF00571">
    <property type="entry name" value="CBS"/>
    <property type="match status" value="1"/>
</dbReference>
<keyword evidence="13 14" id="KW-0472">Membrane</keyword>
<dbReference type="InterPro" id="IPR000644">
    <property type="entry name" value="CBS_dom"/>
</dbReference>
<comment type="subcellular location">
    <subcellularLocation>
        <location evidence="1 14">Cell membrane</location>
        <topology evidence="1 14">Multi-pass membrane protein</topology>
    </subcellularLocation>
</comment>
<dbReference type="GO" id="GO:0008233">
    <property type="term" value="F:peptidase activity"/>
    <property type="evidence" value="ECO:0007669"/>
    <property type="project" value="UniProtKB-KW"/>
</dbReference>
<dbReference type="InterPro" id="IPR008915">
    <property type="entry name" value="Peptidase_M50"/>
</dbReference>
<comment type="cofactor">
    <cofactor evidence="14">
        <name>Zn(2+)</name>
        <dbReference type="ChEBI" id="CHEBI:29105"/>
    </cofactor>
    <text evidence="14">Binds 1 zinc ion per subunit.</text>
</comment>
<keyword evidence="4 14" id="KW-0645">Protease</keyword>
<comment type="caution">
    <text evidence="17">The sequence shown here is derived from an EMBL/GenBank/DDBJ whole genome shotgun (WGS) entry which is preliminary data.</text>
</comment>
<feature type="transmembrane region" description="Helical" evidence="14">
    <location>
        <begin position="179"/>
        <end position="199"/>
    </location>
</feature>
<evidence type="ECO:0000256" key="13">
    <source>
        <dbReference type="ARBA" id="ARBA00023136"/>
    </source>
</evidence>
<keyword evidence="3 14" id="KW-1003">Cell membrane</keyword>
<comment type="similarity">
    <text evidence="2 14">Belongs to the peptidase M50B family.</text>
</comment>
<evidence type="ECO:0000313" key="18">
    <source>
        <dbReference type="Proteomes" id="UP001597353"/>
    </source>
</evidence>
<dbReference type="PROSITE" id="PS51371">
    <property type="entry name" value="CBS"/>
    <property type="match status" value="1"/>
</dbReference>
<dbReference type="InterPro" id="IPR016483">
    <property type="entry name" value="UCP006404_Pept_M50_CBS"/>
</dbReference>
<dbReference type="PANTHER" id="PTHR39188">
    <property type="entry name" value="MEMBRANE-ASSOCIATED ZINC METALLOPROTEASE M50B"/>
    <property type="match status" value="1"/>
</dbReference>
<protein>
    <recommendedName>
        <fullName evidence="14">Zinc metalloprotease</fullName>
    </recommendedName>
</protein>
<evidence type="ECO:0000256" key="14">
    <source>
        <dbReference type="PIRNR" id="PIRNR006404"/>
    </source>
</evidence>
<reference evidence="18" key="1">
    <citation type="journal article" date="2019" name="Int. J. Syst. Evol. Microbiol.">
        <title>The Global Catalogue of Microorganisms (GCM) 10K type strain sequencing project: providing services to taxonomists for standard genome sequencing and annotation.</title>
        <authorList>
            <consortium name="The Broad Institute Genomics Platform"/>
            <consortium name="The Broad Institute Genome Sequencing Center for Infectious Disease"/>
            <person name="Wu L."/>
            <person name="Ma J."/>
        </authorList>
    </citation>
    <scope>NUCLEOTIDE SEQUENCE [LARGE SCALE GENOMIC DNA]</scope>
    <source>
        <strain evidence="18">CGMCC 4.7242</strain>
    </source>
</reference>
<evidence type="ECO:0000313" key="17">
    <source>
        <dbReference type="EMBL" id="MFD1912930.1"/>
    </source>
</evidence>
<evidence type="ECO:0000256" key="7">
    <source>
        <dbReference type="ARBA" id="ARBA00022737"/>
    </source>
</evidence>
<dbReference type="Gene3D" id="3.10.580.10">
    <property type="entry name" value="CBS-domain"/>
    <property type="match status" value="1"/>
</dbReference>
<organism evidence="17 18">
    <name type="scientific">Halodurantibacterium flavum</name>
    <dbReference type="NCBI Taxonomy" id="1382802"/>
    <lineage>
        <taxon>Bacteria</taxon>
        <taxon>Pseudomonadati</taxon>
        <taxon>Pseudomonadota</taxon>
        <taxon>Alphaproteobacteria</taxon>
        <taxon>Rhodobacterales</taxon>
        <taxon>Paracoccaceae</taxon>
        <taxon>Halodurantibacterium</taxon>
    </lineage>
</organism>
<keyword evidence="9 14" id="KW-0862">Zinc</keyword>
<evidence type="ECO:0000256" key="1">
    <source>
        <dbReference type="ARBA" id="ARBA00004651"/>
    </source>
</evidence>
<evidence type="ECO:0000256" key="8">
    <source>
        <dbReference type="ARBA" id="ARBA00022801"/>
    </source>
</evidence>
<dbReference type="Proteomes" id="UP001597353">
    <property type="component" value="Unassembled WGS sequence"/>
</dbReference>
<evidence type="ECO:0000256" key="3">
    <source>
        <dbReference type="ARBA" id="ARBA00022475"/>
    </source>
</evidence>
<feature type="transmembrane region" description="Helical" evidence="14">
    <location>
        <begin position="98"/>
        <end position="118"/>
    </location>
</feature>
<keyword evidence="12 15" id="KW-0129">CBS domain</keyword>
<evidence type="ECO:0000256" key="5">
    <source>
        <dbReference type="ARBA" id="ARBA00022692"/>
    </source>
</evidence>
<accession>A0ABW4S5S5</accession>
<proteinExistence type="inferred from homology"/>
<feature type="domain" description="CBS" evidence="16">
    <location>
        <begin position="239"/>
        <end position="295"/>
    </location>
</feature>
<name>A0ABW4S5S5_9RHOB</name>
<evidence type="ECO:0000256" key="12">
    <source>
        <dbReference type="ARBA" id="ARBA00023122"/>
    </source>
</evidence>
<keyword evidence="18" id="KW-1185">Reference proteome</keyword>